<reference evidence="2 3" key="1">
    <citation type="journal article" date="2019" name="Emerg. Microbes Infect.">
        <title>Comprehensive subspecies identification of 175 nontuberculous mycobacteria species based on 7547 genomic profiles.</title>
        <authorList>
            <person name="Matsumoto Y."/>
            <person name="Kinjo T."/>
            <person name="Motooka D."/>
            <person name="Nabeya D."/>
            <person name="Jung N."/>
            <person name="Uechi K."/>
            <person name="Horii T."/>
            <person name="Iida T."/>
            <person name="Fujita J."/>
            <person name="Nakamura S."/>
        </authorList>
    </citation>
    <scope>NUCLEOTIDE SEQUENCE [LARGE SCALE GENOMIC DNA]</scope>
    <source>
        <strain evidence="2 3">JCM 13323</strain>
    </source>
</reference>
<dbReference type="KEGG" id="mpsc:MPSYJ_50050"/>
<proteinExistence type="predicted"/>
<gene>
    <name evidence="2" type="ORF">MPSYJ_50050</name>
</gene>
<dbReference type="EMBL" id="AP022574">
    <property type="protein sequence ID" value="BBX71544.1"/>
    <property type="molecule type" value="Genomic_DNA"/>
</dbReference>
<dbReference type="InterPro" id="IPR043968">
    <property type="entry name" value="SGNH"/>
</dbReference>
<feature type="domain" description="SGNH" evidence="1">
    <location>
        <begin position="6"/>
        <end position="145"/>
    </location>
</feature>
<protein>
    <recommendedName>
        <fullName evidence="1">SGNH domain-containing protein</fullName>
    </recommendedName>
</protein>
<evidence type="ECO:0000259" key="1">
    <source>
        <dbReference type="Pfam" id="PF19040"/>
    </source>
</evidence>
<name>A0A7I7MGS6_9MYCO</name>
<evidence type="ECO:0000313" key="2">
    <source>
        <dbReference type="EMBL" id="BBX71544.1"/>
    </source>
</evidence>
<organism evidence="2 3">
    <name type="scientific">Mycolicibacterium psychrotolerans</name>
    <dbReference type="NCBI Taxonomy" id="216929"/>
    <lineage>
        <taxon>Bacteria</taxon>
        <taxon>Bacillati</taxon>
        <taxon>Actinomycetota</taxon>
        <taxon>Actinomycetes</taxon>
        <taxon>Mycobacteriales</taxon>
        <taxon>Mycobacteriaceae</taxon>
        <taxon>Mycolicibacterium</taxon>
    </lineage>
</organism>
<accession>A0A7I7MGS6</accession>
<dbReference type="SUPFAM" id="SSF52266">
    <property type="entry name" value="SGNH hydrolase"/>
    <property type="match status" value="1"/>
</dbReference>
<dbReference type="Pfam" id="PF19040">
    <property type="entry name" value="SGNH"/>
    <property type="match status" value="1"/>
</dbReference>
<dbReference type="AlphaFoldDB" id="A0A7I7MGS6"/>
<dbReference type="Proteomes" id="UP000466514">
    <property type="component" value="Chromosome"/>
</dbReference>
<evidence type="ECO:0000313" key="3">
    <source>
        <dbReference type="Proteomes" id="UP000466514"/>
    </source>
</evidence>
<keyword evidence="3" id="KW-1185">Reference proteome</keyword>
<sequence>MINQTKPAVVFIADSYAQKHLIGGDQDLTTGEWATGMQTIVEKFRRSAEKVVWLSAPPPDKNIAECYGKRSSAPADCISEVQNYWIDMAQAEQDVAAAVEGVWVDSRPWFCKDALCPAFVGSTPTKRDTAHLTRAYGEKITPVIAETLRNAGVLPATG</sequence>